<dbReference type="PANTHER" id="PTHR42748:SF7">
    <property type="entry name" value="NMRA LIKE REDOX SENSOR 1-RELATED"/>
    <property type="match status" value="1"/>
</dbReference>
<dbReference type="InterPro" id="IPR051164">
    <property type="entry name" value="NmrA-like_oxidored"/>
</dbReference>
<dbReference type="Pfam" id="PF05368">
    <property type="entry name" value="NmrA"/>
    <property type="match status" value="1"/>
</dbReference>
<feature type="domain" description="NmrA-like" evidence="3">
    <location>
        <begin position="5"/>
        <end position="290"/>
    </location>
</feature>
<accession>A0ABU8NK34</accession>
<evidence type="ECO:0000256" key="1">
    <source>
        <dbReference type="ARBA" id="ARBA00006328"/>
    </source>
</evidence>
<evidence type="ECO:0000256" key="2">
    <source>
        <dbReference type="ARBA" id="ARBA00022857"/>
    </source>
</evidence>
<sequence length="294" mass="32070">MSNLKKTIAVIGATGSQGSGVVNTLVQEGTFNVRATTRDPENYSGKASEVVYADLTDLESLKEAFKDVYGVFVVTNYWGGADEIGQGKNAVEAAKAAGVEHFVWSTLPDVESISNGEFDVPFFTNKSKLDDTVKNAGFKYTSFVEAPFYFQNLAAWLAPQPQQDGTTGWTLPLDPTKQVVHWSDINDMGKVVAGAFLQPEKAGNGNYLTLATELYSFDDIIAVYKKHGNTYSYAQVPGAVFSSLMEGGKGVTDMFGFCEKYTYMGPGSAARIEFAKEIATSEYVSFDEWLNQNK</sequence>
<dbReference type="Gene3D" id="3.40.50.720">
    <property type="entry name" value="NAD(P)-binding Rossmann-like Domain"/>
    <property type="match status" value="1"/>
</dbReference>
<dbReference type="PANTHER" id="PTHR42748">
    <property type="entry name" value="NITROGEN METABOLITE REPRESSION PROTEIN NMRA FAMILY MEMBER"/>
    <property type="match status" value="1"/>
</dbReference>
<dbReference type="InterPro" id="IPR036291">
    <property type="entry name" value="NAD(P)-bd_dom_sf"/>
</dbReference>
<keyword evidence="5" id="KW-1185">Reference proteome</keyword>
<gene>
    <name evidence="4" type="ORF">WAE58_09155</name>
</gene>
<dbReference type="InterPro" id="IPR008030">
    <property type="entry name" value="NmrA-like"/>
</dbReference>
<dbReference type="EMBL" id="JBBEUB010000002">
    <property type="protein sequence ID" value="MEJ2902595.1"/>
    <property type="molecule type" value="Genomic_DNA"/>
</dbReference>
<dbReference type="CDD" id="cd05251">
    <property type="entry name" value="NmrA_like_SDR_a"/>
    <property type="match status" value="1"/>
</dbReference>
<dbReference type="SUPFAM" id="SSF51735">
    <property type="entry name" value="NAD(P)-binding Rossmann-fold domains"/>
    <property type="match status" value="1"/>
</dbReference>
<comment type="similarity">
    <text evidence="1">Belongs to the NmrA-type oxidoreductase family.</text>
</comment>
<evidence type="ECO:0000313" key="5">
    <source>
        <dbReference type="Proteomes" id="UP001378956"/>
    </source>
</evidence>
<dbReference type="Proteomes" id="UP001378956">
    <property type="component" value="Unassembled WGS sequence"/>
</dbReference>
<organism evidence="4 5">
    <name type="scientific">Pedobacter panaciterrae</name>
    <dbReference type="NCBI Taxonomy" id="363849"/>
    <lineage>
        <taxon>Bacteria</taxon>
        <taxon>Pseudomonadati</taxon>
        <taxon>Bacteroidota</taxon>
        <taxon>Sphingobacteriia</taxon>
        <taxon>Sphingobacteriales</taxon>
        <taxon>Sphingobacteriaceae</taxon>
        <taxon>Pedobacter</taxon>
    </lineage>
</organism>
<dbReference type="RefSeq" id="WP_337716244.1">
    <property type="nucleotide sequence ID" value="NZ_JBBEUB010000002.1"/>
</dbReference>
<reference evidence="4 5" key="1">
    <citation type="submission" date="2024-03" db="EMBL/GenBank/DDBJ databases">
        <title>Sequence of Lycoming College Course Isolates.</title>
        <authorList>
            <person name="Plotts O."/>
            <person name="Newman J."/>
        </authorList>
    </citation>
    <scope>NUCLEOTIDE SEQUENCE [LARGE SCALE GENOMIC DNA]</scope>
    <source>
        <strain evidence="4 5">CJB-3</strain>
    </source>
</reference>
<protein>
    <submittedName>
        <fullName evidence="4">NmrA/HSCARG family protein</fullName>
    </submittedName>
</protein>
<evidence type="ECO:0000259" key="3">
    <source>
        <dbReference type="Pfam" id="PF05368"/>
    </source>
</evidence>
<keyword evidence="2" id="KW-0521">NADP</keyword>
<name>A0ABU8NK34_9SPHI</name>
<proteinExistence type="inferred from homology"/>
<evidence type="ECO:0000313" key="4">
    <source>
        <dbReference type="EMBL" id="MEJ2902595.1"/>
    </source>
</evidence>
<comment type="caution">
    <text evidence="4">The sequence shown here is derived from an EMBL/GenBank/DDBJ whole genome shotgun (WGS) entry which is preliminary data.</text>
</comment>
<dbReference type="Gene3D" id="3.90.25.10">
    <property type="entry name" value="UDP-galactose 4-epimerase, domain 1"/>
    <property type="match status" value="1"/>
</dbReference>